<dbReference type="PANTHER" id="PTHR13254">
    <property type="entry name" value="GOLGI AUTOANTIGEN, GOLGIN SUBFAMILY A, 7"/>
    <property type="match status" value="1"/>
</dbReference>
<protein>
    <recommendedName>
        <fullName evidence="4">Ras modification protein ERF4</fullName>
    </recommendedName>
</protein>
<gene>
    <name evidence="8" type="ORF">CBOVIS_LOCUS8258</name>
</gene>
<comment type="caution">
    <text evidence="8">The sequence shown here is derived from an EMBL/GenBank/DDBJ whole genome shotgun (WGS) entry which is preliminary data.</text>
</comment>
<evidence type="ECO:0000256" key="3">
    <source>
        <dbReference type="ARBA" id="ARBA00011396"/>
    </source>
</evidence>
<comment type="similarity">
    <text evidence="2">Belongs to the ERF4 family.</text>
</comment>
<evidence type="ECO:0000256" key="5">
    <source>
        <dbReference type="ARBA" id="ARBA00022824"/>
    </source>
</evidence>
<evidence type="ECO:0000259" key="7">
    <source>
        <dbReference type="Pfam" id="PF10256"/>
    </source>
</evidence>
<dbReference type="InterPro" id="IPR051371">
    <property type="entry name" value="Ras_palmitoyltransferase"/>
</dbReference>
<sequence length="214" mass="24750">MPTTKQPSVLVRNGSDGNPETQILFLNQCRRVFIQRDYSKGLDVRFETEFPPRFTGMIPRDVWENTIHRINKIFEDAEAINARTIFETVLGCVTCYCSRLVSTSIFDKKLIELKEFLKRENSEIYHKAGLHIMNPMERGLRVIEISILNTIEEPPTRPDGNSLSVNVHGYNSPVLFGLNFDFLNEPNDDELETNKCRKTEVSERFENGNEQLLH</sequence>
<dbReference type="GO" id="GO:0006612">
    <property type="term" value="P:protein targeting to membrane"/>
    <property type="evidence" value="ECO:0007669"/>
    <property type="project" value="TreeGrafter"/>
</dbReference>
<comment type="subcellular location">
    <subcellularLocation>
        <location evidence="1">Endoplasmic reticulum membrane</location>
        <topology evidence="1">Peripheral membrane protein</topology>
    </subcellularLocation>
</comment>
<dbReference type="Proteomes" id="UP000494206">
    <property type="component" value="Unassembled WGS sequence"/>
</dbReference>
<evidence type="ECO:0000313" key="8">
    <source>
        <dbReference type="EMBL" id="CAB3406146.1"/>
    </source>
</evidence>
<accession>A0A8S1F370</accession>
<name>A0A8S1F370_9PELO</name>
<evidence type="ECO:0000256" key="6">
    <source>
        <dbReference type="ARBA" id="ARBA00023136"/>
    </source>
</evidence>
<dbReference type="GO" id="GO:0005789">
    <property type="term" value="C:endoplasmic reticulum membrane"/>
    <property type="evidence" value="ECO:0007669"/>
    <property type="project" value="UniProtKB-SubCell"/>
</dbReference>
<feature type="domain" description="Golgin subfamily A member 7/ERF4" evidence="7">
    <location>
        <begin position="32"/>
        <end position="144"/>
    </location>
</feature>
<dbReference type="OrthoDB" id="2190159at2759"/>
<dbReference type="Pfam" id="PF10256">
    <property type="entry name" value="Erf4"/>
    <property type="match status" value="1"/>
</dbReference>
<evidence type="ECO:0000256" key="1">
    <source>
        <dbReference type="ARBA" id="ARBA00004406"/>
    </source>
</evidence>
<evidence type="ECO:0000256" key="2">
    <source>
        <dbReference type="ARBA" id="ARBA00007732"/>
    </source>
</evidence>
<organism evidence="8 9">
    <name type="scientific">Caenorhabditis bovis</name>
    <dbReference type="NCBI Taxonomy" id="2654633"/>
    <lineage>
        <taxon>Eukaryota</taxon>
        <taxon>Metazoa</taxon>
        <taxon>Ecdysozoa</taxon>
        <taxon>Nematoda</taxon>
        <taxon>Chromadorea</taxon>
        <taxon>Rhabditida</taxon>
        <taxon>Rhabditina</taxon>
        <taxon>Rhabditomorpha</taxon>
        <taxon>Rhabditoidea</taxon>
        <taxon>Rhabditidae</taxon>
        <taxon>Peloderinae</taxon>
        <taxon>Caenorhabditis</taxon>
    </lineage>
</organism>
<keyword evidence="5" id="KW-0256">Endoplasmic reticulum</keyword>
<dbReference type="PANTHER" id="PTHR13254:SF0">
    <property type="entry name" value="GOLGIN SUBFAMILY A MEMBER 7_ERF4 DOMAIN-CONTAINING PROTEIN"/>
    <property type="match status" value="1"/>
</dbReference>
<reference evidence="8 9" key="1">
    <citation type="submission" date="2020-04" db="EMBL/GenBank/DDBJ databases">
        <authorList>
            <person name="Laetsch R D."/>
            <person name="Stevens L."/>
            <person name="Kumar S."/>
            <person name="Blaxter L. M."/>
        </authorList>
    </citation>
    <scope>NUCLEOTIDE SEQUENCE [LARGE SCALE GENOMIC DNA]</scope>
</reference>
<proteinExistence type="inferred from homology"/>
<keyword evidence="6" id="KW-0472">Membrane</keyword>
<keyword evidence="9" id="KW-1185">Reference proteome</keyword>
<comment type="subunit">
    <text evidence="3">Interacts with ERF2.</text>
</comment>
<dbReference type="InterPro" id="IPR019383">
    <property type="entry name" value="Golgin_A_7/ERF4"/>
</dbReference>
<dbReference type="EMBL" id="CADEPM010000005">
    <property type="protein sequence ID" value="CAB3406146.1"/>
    <property type="molecule type" value="Genomic_DNA"/>
</dbReference>
<evidence type="ECO:0000256" key="4">
    <source>
        <dbReference type="ARBA" id="ARBA00018463"/>
    </source>
</evidence>
<dbReference type="GO" id="GO:0002178">
    <property type="term" value="C:palmitoyltransferase complex"/>
    <property type="evidence" value="ECO:0007669"/>
    <property type="project" value="TreeGrafter"/>
</dbReference>
<evidence type="ECO:0000313" key="9">
    <source>
        <dbReference type="Proteomes" id="UP000494206"/>
    </source>
</evidence>
<dbReference type="AlphaFoldDB" id="A0A8S1F370"/>